<proteinExistence type="inferred from homology"/>
<gene>
    <name evidence="5" type="ORF">PENANT_c017G00371</name>
</gene>
<feature type="domain" description="GS catalytic" evidence="4">
    <location>
        <begin position="541"/>
        <end position="866"/>
    </location>
</feature>
<evidence type="ECO:0000313" key="5">
    <source>
        <dbReference type="EMBL" id="OQD83351.1"/>
    </source>
</evidence>
<keyword evidence="6" id="KW-1185">Reference proteome</keyword>
<dbReference type="FunFam" id="3.30.590.10:FF:000013">
    <property type="entry name" value="Related to fluG protein"/>
    <property type="match status" value="1"/>
</dbReference>
<sequence>MDGLNPLRHIIRHHPIIDNHAHNLLNRESATDLDSYPLEAITSEAHGRTLENAQSTLPLLRAMNQLAELYGSPCENWDDVLSAHDRWVREDYDGLIRRSLEGTHALLLDDLLGDHEDIEKFDWHDSFTVSTTKRIVRIEAVAADLILQIASSERKAGETVWNNFRQRFQGAISEAMEDPNVVGFKSIVCYRTGLDVDPYSSDDTTLAGSLVRTLDSGTTKSGFRVEDKPLNDWLVQQTLKVIQFKKMAGVVKPLQFHTGLGDNDINLVRANPAYLQPLIAQYSKADIVLLHSAYPYTREAGYLACVYPNVYLDLGEVFPMVSRDGQENILRQSLELTPANRLLWSTDGHFHPETFWLANRQFRQALETVLVDYVQKGDYSTTQAIKVATDILFHNSNRLYGLKMTPEYTPGIPSDALSMNQSQDSATSDALDVFIRSNPEVEYVWMQWIDYTATVRVRMFPIDYFIQIARQQRRIGISLAASSVLQDDTVTQPGSTTGQFYLEPDLSSLFLNGSMAKPAATSATVMTFWKSETNKSLDTCPRTALQTIMNKLQAEHNINFQCGFEIEVVFLTPTKNEQTGKTVYTPAATNHSWSQMTPETRRFVPLLEEIHRTLVSMGISLEQFHAESAPGQFEFILPHVTPLAAVDSLIAARQVITAVADRHGLRATLHPRPIPSGPGNAAHAHISISPATREENFLAGILAHYPAIMAFTLSQDSSYDRVRSGIWSGSEWVAWGVQNRETPVRKIESGHWEIKSLDGLANSYLAIAAILACGYLGLNGDTPLTMQECTVDPSTLSDDQRSALGITTPLPKSLVQSLEVLEGDESLKALLGPELVRNYGVVKRAESAHLLSMPKEERHLWLLERY</sequence>
<dbReference type="PROSITE" id="PS51987">
    <property type="entry name" value="GS_CATALYTIC"/>
    <property type="match status" value="1"/>
</dbReference>
<dbReference type="Pfam" id="PF00120">
    <property type="entry name" value="Gln-synt_C"/>
    <property type="match status" value="1"/>
</dbReference>
<dbReference type="GO" id="GO:0006542">
    <property type="term" value="P:glutamine biosynthetic process"/>
    <property type="evidence" value="ECO:0007669"/>
    <property type="project" value="InterPro"/>
</dbReference>
<dbReference type="InterPro" id="IPR008146">
    <property type="entry name" value="Gln_synth_cat_dom"/>
</dbReference>
<comment type="similarity">
    <text evidence="1 2">Belongs to the glutamine synthetase family.</text>
</comment>
<evidence type="ECO:0000256" key="1">
    <source>
        <dbReference type="PROSITE-ProRule" id="PRU01330"/>
    </source>
</evidence>
<evidence type="ECO:0000259" key="4">
    <source>
        <dbReference type="PROSITE" id="PS51987"/>
    </source>
</evidence>
<dbReference type="SUPFAM" id="SSF55931">
    <property type="entry name" value="Glutamine synthetase/guanido kinase"/>
    <property type="match status" value="1"/>
</dbReference>
<dbReference type="EMBL" id="MDYN01000017">
    <property type="protein sequence ID" value="OQD83351.1"/>
    <property type="molecule type" value="Genomic_DNA"/>
</dbReference>
<dbReference type="SUPFAM" id="SSF51556">
    <property type="entry name" value="Metallo-dependent hydrolases"/>
    <property type="match status" value="1"/>
</dbReference>
<dbReference type="InterPro" id="IPR006680">
    <property type="entry name" value="Amidohydro-rel"/>
</dbReference>
<evidence type="ECO:0000256" key="2">
    <source>
        <dbReference type="RuleBase" id="RU000384"/>
    </source>
</evidence>
<dbReference type="InterPro" id="IPR008147">
    <property type="entry name" value="Gln_synt_N"/>
</dbReference>
<dbReference type="Proteomes" id="UP000191672">
    <property type="component" value="Unassembled WGS sequence"/>
</dbReference>
<dbReference type="AlphaFoldDB" id="A0A1V6Q278"/>
<comment type="caution">
    <text evidence="5">The sequence shown here is derived from an EMBL/GenBank/DDBJ whole genome shotgun (WGS) entry which is preliminary data.</text>
</comment>
<dbReference type="GO" id="GO:0016787">
    <property type="term" value="F:hydrolase activity"/>
    <property type="evidence" value="ECO:0007669"/>
    <property type="project" value="InterPro"/>
</dbReference>
<dbReference type="SMART" id="SM01230">
    <property type="entry name" value="Gln-synt_C"/>
    <property type="match status" value="1"/>
</dbReference>
<dbReference type="Pfam" id="PF04909">
    <property type="entry name" value="Amidohydro_2"/>
    <property type="match status" value="1"/>
</dbReference>
<evidence type="ECO:0000259" key="3">
    <source>
        <dbReference type="PROSITE" id="PS51986"/>
    </source>
</evidence>
<reference evidence="6" key="1">
    <citation type="journal article" date="2017" name="Nat. Microbiol.">
        <title>Global analysis of biosynthetic gene clusters reveals vast potential of secondary metabolite production in Penicillium species.</title>
        <authorList>
            <person name="Nielsen J.C."/>
            <person name="Grijseels S."/>
            <person name="Prigent S."/>
            <person name="Ji B."/>
            <person name="Dainat J."/>
            <person name="Nielsen K.F."/>
            <person name="Frisvad J.C."/>
            <person name="Workman M."/>
            <person name="Nielsen J."/>
        </authorList>
    </citation>
    <scope>NUCLEOTIDE SEQUENCE [LARGE SCALE GENOMIC DNA]</scope>
    <source>
        <strain evidence="6">IBT 31811</strain>
    </source>
</reference>
<feature type="domain" description="GS beta-grasp" evidence="3">
    <location>
        <begin position="439"/>
        <end position="534"/>
    </location>
</feature>
<dbReference type="PANTHER" id="PTHR43383">
    <property type="entry name" value="NODULIN 6"/>
    <property type="match status" value="1"/>
</dbReference>
<dbReference type="Gene3D" id="3.20.20.140">
    <property type="entry name" value="Metal-dependent hydrolases"/>
    <property type="match status" value="1"/>
</dbReference>
<protein>
    <submittedName>
        <fullName evidence="5">Uncharacterized protein</fullName>
    </submittedName>
</protein>
<organism evidence="5 6">
    <name type="scientific">Penicillium antarcticum</name>
    <dbReference type="NCBI Taxonomy" id="416450"/>
    <lineage>
        <taxon>Eukaryota</taxon>
        <taxon>Fungi</taxon>
        <taxon>Dikarya</taxon>
        <taxon>Ascomycota</taxon>
        <taxon>Pezizomycotina</taxon>
        <taxon>Eurotiomycetes</taxon>
        <taxon>Eurotiomycetidae</taxon>
        <taxon>Eurotiales</taxon>
        <taxon>Aspergillaceae</taxon>
        <taxon>Penicillium</taxon>
    </lineage>
</organism>
<dbReference type="Gene3D" id="3.30.590.10">
    <property type="entry name" value="Glutamine synthetase/guanido kinase, catalytic domain"/>
    <property type="match status" value="1"/>
</dbReference>
<dbReference type="STRING" id="416450.A0A1V6Q278"/>
<name>A0A1V6Q278_9EURO</name>
<dbReference type="PROSITE" id="PS51986">
    <property type="entry name" value="GS_BETA_GRASP"/>
    <property type="match status" value="1"/>
</dbReference>
<dbReference type="PANTHER" id="PTHR43383:SF2">
    <property type="entry name" value="AMIDOHYDROLASE 2 FAMILY PROTEIN"/>
    <property type="match status" value="1"/>
</dbReference>
<dbReference type="InterPro" id="IPR032466">
    <property type="entry name" value="Metal_Hydrolase"/>
</dbReference>
<evidence type="ECO:0000313" key="6">
    <source>
        <dbReference type="Proteomes" id="UP000191672"/>
    </source>
</evidence>
<dbReference type="GO" id="GO:0004356">
    <property type="term" value="F:glutamine synthetase activity"/>
    <property type="evidence" value="ECO:0007669"/>
    <property type="project" value="InterPro"/>
</dbReference>
<accession>A0A1V6Q278</accession>
<dbReference type="InterPro" id="IPR014746">
    <property type="entry name" value="Gln_synth/guanido_kin_cat_dom"/>
</dbReference>